<evidence type="ECO:0000313" key="2">
    <source>
        <dbReference type="Proteomes" id="UP001055816"/>
    </source>
</evidence>
<proteinExistence type="predicted"/>
<dbReference type="EMBL" id="OM953433">
    <property type="protein sequence ID" value="UTC26080.1"/>
    <property type="molecule type" value="Genomic_DNA"/>
</dbReference>
<reference evidence="1" key="1">
    <citation type="submission" date="2022-03" db="EMBL/GenBank/DDBJ databases">
        <authorList>
            <person name="Zhao Y."/>
        </authorList>
    </citation>
    <scope>NUCLEOTIDE SEQUENCE</scope>
</reference>
<name>A0A9E7N114_9CAUD</name>
<evidence type="ECO:0000313" key="1">
    <source>
        <dbReference type="EMBL" id="UTC26080.1"/>
    </source>
</evidence>
<protein>
    <submittedName>
        <fullName evidence="1">Uncharacterized protein</fullName>
    </submittedName>
</protein>
<gene>
    <name evidence="1" type="ORF">Henu11_gp51</name>
</gene>
<sequence length="165" mass="19069">MSFKLREMRIGKMKNVKEVVRKALLNNGTKDDMYKDIVAEFGCSRHAAKVLLHSFIWECSEAYMVHAAFSESNLQADRDLLKPYDLREEEEEDCKLNRVYIIKHAPTGETVGSIKLVREIDDLGYEGDIMSADNTSIFNTYGRWLVGYDGFITANYSRSDYRIDF</sequence>
<keyword evidence="2" id="KW-1185">Reference proteome</keyword>
<organism evidence="1 2">
    <name type="scientific">Shigella phage Henu11</name>
    <dbReference type="NCBI Taxonomy" id="2930391"/>
    <lineage>
        <taxon>Viruses</taxon>
        <taxon>Duplodnaviria</taxon>
        <taxon>Heunggongvirae</taxon>
        <taxon>Uroviricota</taxon>
        <taxon>Caudoviricetes</taxon>
        <taxon>Andersonviridae</taxon>
        <taxon>Ounavirinae</taxon>
        <taxon>Mooglevirus</taxon>
        <taxon>Mooglevirus Henu11</taxon>
    </lineage>
</organism>
<dbReference type="Proteomes" id="UP001055816">
    <property type="component" value="Segment"/>
</dbReference>
<accession>A0A9E7N114</accession>